<name>A0A9W9EKF9_9EURO</name>
<reference evidence="2" key="2">
    <citation type="journal article" date="2023" name="IMA Fungus">
        <title>Comparative genomic study of the Penicillium genus elucidates a diverse pangenome and 15 lateral gene transfer events.</title>
        <authorList>
            <person name="Petersen C."/>
            <person name="Sorensen T."/>
            <person name="Nielsen M.R."/>
            <person name="Sondergaard T.E."/>
            <person name="Sorensen J.L."/>
            <person name="Fitzpatrick D.A."/>
            <person name="Frisvad J.C."/>
            <person name="Nielsen K.L."/>
        </authorList>
    </citation>
    <scope>NUCLEOTIDE SEQUENCE</scope>
    <source>
        <strain evidence="2">IBT 30069</strain>
    </source>
</reference>
<feature type="compositionally biased region" description="Polar residues" evidence="1">
    <location>
        <begin position="451"/>
        <end position="468"/>
    </location>
</feature>
<feature type="compositionally biased region" description="Polar residues" evidence="1">
    <location>
        <begin position="571"/>
        <end position="583"/>
    </location>
</feature>
<feature type="compositionally biased region" description="Polar residues" evidence="1">
    <location>
        <begin position="199"/>
        <end position="254"/>
    </location>
</feature>
<feature type="region of interest" description="Disordered" evidence="1">
    <location>
        <begin position="199"/>
        <end position="610"/>
    </location>
</feature>
<evidence type="ECO:0000313" key="2">
    <source>
        <dbReference type="EMBL" id="KAJ5083472.1"/>
    </source>
</evidence>
<feature type="compositionally biased region" description="Basic and acidic residues" evidence="1">
    <location>
        <begin position="484"/>
        <end position="504"/>
    </location>
</feature>
<comment type="caution">
    <text evidence="2">The sequence shown here is derived from an EMBL/GenBank/DDBJ whole genome shotgun (WGS) entry which is preliminary data.</text>
</comment>
<dbReference type="OrthoDB" id="5404794at2759"/>
<feature type="compositionally biased region" description="Basic and acidic residues" evidence="1">
    <location>
        <begin position="437"/>
        <end position="447"/>
    </location>
</feature>
<dbReference type="Proteomes" id="UP001149165">
    <property type="component" value="Unassembled WGS sequence"/>
</dbReference>
<evidence type="ECO:0000256" key="1">
    <source>
        <dbReference type="SAM" id="MobiDB-lite"/>
    </source>
</evidence>
<proteinExistence type="predicted"/>
<reference evidence="2" key="1">
    <citation type="submission" date="2022-11" db="EMBL/GenBank/DDBJ databases">
        <authorList>
            <person name="Petersen C."/>
        </authorList>
    </citation>
    <scope>NUCLEOTIDE SEQUENCE</scope>
    <source>
        <strain evidence="2">IBT 30069</strain>
    </source>
</reference>
<keyword evidence="3" id="KW-1185">Reference proteome</keyword>
<sequence>MSWDKVIQDSDEDEPLIEDDFPASPDPLQTTQSPIIQHHDHPEEKETFIPLQHNANQGFPEPQLNVNFDQFLQSQGTHVTSTSSQQQREERWIPATYEGGGGSIGGIMTEIGLAQGRLFNDNDSSAAQRLPSTATHYPSEISQPGSFPAMESYNREQYNPVAYGNADHAMIPHNALYEATQLIMPGPVAQYDYSTPAATTDISSPSDGMTALTSAPLTENMHPNLSKTASYRSKSMQSVQYSPHDTEPFSSVTSPRLHRAKTDTPRPGLISPRHSPSSTHDELALPAVAVEVPSVTKRKRGRPSKASLQEDDDDDELALTGDPKPTPSELSGNQLPEQIVDSAPTEVTHEPIVEQAVEPEKEVPGISNNTEAAENNDQSTNTSTFAENKNKRTAKEPKKKKVKRSKTASATMQKSQISDIDDDVIWVDSRPLQAQDEQEKSNAKEDAQENEIVQQEPTVLHDTSTNVTKPEKAPAKKRGRKPKKSAEKVAENTPDPADKADVSLDHAVSNSVGVDDLQEPSLPDKDETNNAPIDNAPIDNAPIDNAPIDNAPSLNANAPIYHPVTEDDKTSMSTEPGLQTPQRSDPKLSTPVSDIKAQKGGANNSPIMSTSKVPYRVGLSKRARIAPLLKIVRK</sequence>
<gene>
    <name evidence="2" type="ORF">N7456_012899</name>
</gene>
<organism evidence="2 3">
    <name type="scientific">Penicillium angulare</name>
    <dbReference type="NCBI Taxonomy" id="116970"/>
    <lineage>
        <taxon>Eukaryota</taxon>
        <taxon>Fungi</taxon>
        <taxon>Dikarya</taxon>
        <taxon>Ascomycota</taxon>
        <taxon>Pezizomycotina</taxon>
        <taxon>Eurotiomycetes</taxon>
        <taxon>Eurotiomycetidae</taxon>
        <taxon>Eurotiales</taxon>
        <taxon>Aspergillaceae</taxon>
        <taxon>Penicillium</taxon>
    </lineage>
</organism>
<feature type="compositionally biased region" description="Basic residues" evidence="1">
    <location>
        <begin position="397"/>
        <end position="406"/>
    </location>
</feature>
<accession>A0A9W9EKF9</accession>
<feature type="region of interest" description="Disordered" evidence="1">
    <location>
        <begin position="1"/>
        <end position="41"/>
    </location>
</feature>
<feature type="compositionally biased region" description="Polar residues" evidence="1">
    <location>
        <begin position="601"/>
        <end position="610"/>
    </location>
</feature>
<dbReference type="AlphaFoldDB" id="A0A9W9EKF9"/>
<protein>
    <submittedName>
        <fullName evidence="2">Uncharacterized protein</fullName>
    </submittedName>
</protein>
<feature type="compositionally biased region" description="Acidic residues" evidence="1">
    <location>
        <begin position="9"/>
        <end position="21"/>
    </location>
</feature>
<feature type="compositionally biased region" description="Polar residues" evidence="1">
    <location>
        <begin position="366"/>
        <end position="387"/>
    </location>
</feature>
<dbReference type="EMBL" id="JAPQKH010000008">
    <property type="protein sequence ID" value="KAJ5083472.1"/>
    <property type="molecule type" value="Genomic_DNA"/>
</dbReference>
<evidence type="ECO:0000313" key="3">
    <source>
        <dbReference type="Proteomes" id="UP001149165"/>
    </source>
</evidence>
<feature type="compositionally biased region" description="Basic and acidic residues" evidence="1">
    <location>
        <begin position="347"/>
        <end position="363"/>
    </location>
</feature>